<evidence type="ECO:0000313" key="2">
    <source>
        <dbReference type="EMBL" id="EDQ90719.1"/>
    </source>
</evidence>
<dbReference type="Gene3D" id="3.40.50.1000">
    <property type="entry name" value="HAD superfamily/HAD-like"/>
    <property type="match status" value="1"/>
</dbReference>
<evidence type="ECO:0000313" key="3">
    <source>
        <dbReference type="Proteomes" id="UP000001357"/>
    </source>
</evidence>
<dbReference type="Proteomes" id="UP000001357">
    <property type="component" value="Unassembled WGS sequence"/>
</dbReference>
<dbReference type="AlphaFoldDB" id="A9UW80"/>
<dbReference type="NCBIfam" id="TIGR02251">
    <property type="entry name" value="HIF-SF_euk"/>
    <property type="match status" value="1"/>
</dbReference>
<organism evidence="2 3">
    <name type="scientific">Monosiga brevicollis</name>
    <name type="common">Choanoflagellate</name>
    <dbReference type="NCBI Taxonomy" id="81824"/>
    <lineage>
        <taxon>Eukaryota</taxon>
        <taxon>Choanoflagellata</taxon>
        <taxon>Craspedida</taxon>
        <taxon>Salpingoecidae</taxon>
        <taxon>Monosiga</taxon>
    </lineage>
</organism>
<dbReference type="InterPro" id="IPR050365">
    <property type="entry name" value="TIM50"/>
</dbReference>
<keyword evidence="3" id="KW-1185">Reference proteome</keyword>
<dbReference type="Pfam" id="PF03031">
    <property type="entry name" value="NIF"/>
    <property type="match status" value="1"/>
</dbReference>
<dbReference type="FunFam" id="3.40.50.1000:FF:000093">
    <property type="entry name" value="NLI interacting factor-like phosphatase family protein"/>
    <property type="match status" value="1"/>
</dbReference>
<feature type="domain" description="FCP1 homology" evidence="1">
    <location>
        <begin position="8"/>
        <end position="166"/>
    </location>
</feature>
<dbReference type="SUPFAM" id="SSF56784">
    <property type="entry name" value="HAD-like"/>
    <property type="match status" value="1"/>
</dbReference>
<proteinExistence type="predicted"/>
<name>A9UW80_MONBE</name>
<dbReference type="RefSeq" id="XP_001744770.1">
    <property type="nucleotide sequence ID" value="XM_001744718.1"/>
</dbReference>
<dbReference type="eggNOG" id="KOG1605">
    <property type="taxonomic scope" value="Eukaryota"/>
</dbReference>
<dbReference type="OMA" id="FAIREDP"/>
<dbReference type="CDD" id="cd07521">
    <property type="entry name" value="HAD_FCP1-like"/>
    <property type="match status" value="1"/>
</dbReference>
<dbReference type="GeneID" id="5889897"/>
<dbReference type="PANTHER" id="PTHR12210">
    <property type="entry name" value="DULLARD PROTEIN PHOSPHATASE"/>
    <property type="match status" value="1"/>
</dbReference>
<protein>
    <recommendedName>
        <fullName evidence="1">FCP1 homology domain-containing protein</fullName>
    </recommendedName>
</protein>
<dbReference type="InParanoid" id="A9UW80"/>
<dbReference type="EMBL" id="CH991547">
    <property type="protein sequence ID" value="EDQ90719.1"/>
    <property type="molecule type" value="Genomic_DNA"/>
</dbReference>
<accession>A9UW80</accession>
<dbReference type="InterPro" id="IPR004274">
    <property type="entry name" value="FCP1_dom"/>
</dbReference>
<feature type="non-terminal residue" evidence="2">
    <location>
        <position position="1"/>
    </location>
</feature>
<reference evidence="2 3" key="1">
    <citation type="journal article" date="2008" name="Nature">
        <title>The genome of the choanoflagellate Monosiga brevicollis and the origin of metazoans.</title>
        <authorList>
            <consortium name="JGI Sequencing"/>
            <person name="King N."/>
            <person name="Westbrook M.J."/>
            <person name="Young S.L."/>
            <person name="Kuo A."/>
            <person name="Abedin M."/>
            <person name="Chapman J."/>
            <person name="Fairclough S."/>
            <person name="Hellsten U."/>
            <person name="Isogai Y."/>
            <person name="Letunic I."/>
            <person name="Marr M."/>
            <person name="Pincus D."/>
            <person name="Putnam N."/>
            <person name="Rokas A."/>
            <person name="Wright K.J."/>
            <person name="Zuzow R."/>
            <person name="Dirks W."/>
            <person name="Good M."/>
            <person name="Goodstein D."/>
            <person name="Lemons D."/>
            <person name="Li W."/>
            <person name="Lyons J.B."/>
            <person name="Morris A."/>
            <person name="Nichols S."/>
            <person name="Richter D.J."/>
            <person name="Salamov A."/>
            <person name="Bork P."/>
            <person name="Lim W.A."/>
            <person name="Manning G."/>
            <person name="Miller W.T."/>
            <person name="McGinnis W."/>
            <person name="Shapiro H."/>
            <person name="Tjian R."/>
            <person name="Grigoriev I.V."/>
            <person name="Rokhsar D."/>
        </authorList>
    </citation>
    <scope>NUCLEOTIDE SEQUENCE [LARGE SCALE GENOMIC DNA]</scope>
    <source>
        <strain evidence="3">MX1 / ATCC 50154</strain>
    </source>
</reference>
<dbReference type="InterPro" id="IPR011948">
    <property type="entry name" value="Dullard_phosphatase"/>
</dbReference>
<feature type="non-terminal residue" evidence="2">
    <location>
        <position position="167"/>
    </location>
</feature>
<dbReference type="KEGG" id="mbr:MONBRDRAFT_2855"/>
<evidence type="ECO:0000259" key="1">
    <source>
        <dbReference type="PROSITE" id="PS50969"/>
    </source>
</evidence>
<dbReference type="GO" id="GO:0004721">
    <property type="term" value="F:phosphoprotein phosphatase activity"/>
    <property type="evidence" value="ECO:0000318"/>
    <property type="project" value="GO_Central"/>
</dbReference>
<dbReference type="InterPro" id="IPR036412">
    <property type="entry name" value="HAD-like_sf"/>
</dbReference>
<dbReference type="SMART" id="SM00577">
    <property type="entry name" value="CPDc"/>
    <property type="match status" value="1"/>
</dbReference>
<gene>
    <name evidence="2" type="ORF">MONBRDRAFT_2855</name>
</gene>
<dbReference type="PROSITE" id="PS50969">
    <property type="entry name" value="FCP1"/>
    <property type="match status" value="1"/>
</dbReference>
<dbReference type="STRING" id="81824.A9UW80"/>
<dbReference type="InterPro" id="IPR023214">
    <property type="entry name" value="HAD_sf"/>
</dbReference>
<sequence>PPPCLPPARDQRPTLVLDLDETLVHSQLRPSPLSTHQQIINYENRTLVVHVHVRPFARKFLQHVAELFEVIVFTASQEIYAGDLLDWLDPEGHIQHRLYRQHCQCLDNTYVKDLRCLGRPLERTIIVDNNPLAFALQVENGLPVSSWYDDPEDSELLGVLRVLRRLA</sequence>